<dbReference type="AlphaFoldDB" id="A0A7Y9EM38"/>
<feature type="transmembrane region" description="Helical" evidence="1">
    <location>
        <begin position="168"/>
        <end position="188"/>
    </location>
</feature>
<keyword evidence="1" id="KW-1133">Transmembrane helix</keyword>
<feature type="transmembrane region" description="Helical" evidence="1">
    <location>
        <begin position="194"/>
        <end position="212"/>
    </location>
</feature>
<proteinExistence type="predicted"/>
<accession>A0A7Y9EM38</accession>
<feature type="transmembrane region" description="Helical" evidence="1">
    <location>
        <begin position="57"/>
        <end position="75"/>
    </location>
</feature>
<dbReference type="Proteomes" id="UP000529783">
    <property type="component" value="Unassembled WGS sequence"/>
</dbReference>
<dbReference type="RefSeq" id="WP_179846881.1">
    <property type="nucleotide sequence ID" value="NZ_JACCBA010000001.1"/>
</dbReference>
<evidence type="ECO:0000313" key="2">
    <source>
        <dbReference type="EMBL" id="NYD50295.1"/>
    </source>
</evidence>
<sequence length="298" mass="33551">MTSIHPIIDRQDSVEAIRLLKAVAVTHLYNQRAQALSFTVSIVLALAGLLIGPGSQYGPAVVLIGAFWVALYKGVMAPWAERYLRTAATLQEMFDADLLGLPWNRIAVGDRVGEDEVSQLSRRFRGDENRLRGYYLVANAAPPYDVLFCLEQNLAWGSRIRLRFSQMMLGILVLWSVAGVLFTLAIGATVSRLVAGWFVPSLGLLVLCLEMYRAQMASTRERLRVLGLVRAAVEDPSSPVLATPATLALFTRQVQDTLFHMRRLQPRLPTWFFQRHHDRDKADFQVRMQLVEGRFPRS</sequence>
<feature type="transmembrane region" description="Helical" evidence="1">
    <location>
        <begin position="35"/>
        <end position="51"/>
    </location>
</feature>
<name>A0A7Y9EM38_9ACTN</name>
<evidence type="ECO:0000313" key="3">
    <source>
        <dbReference type="Proteomes" id="UP000529783"/>
    </source>
</evidence>
<evidence type="ECO:0000256" key="1">
    <source>
        <dbReference type="SAM" id="Phobius"/>
    </source>
</evidence>
<organism evidence="2 3">
    <name type="scientific">Actinomadura luteofluorescens</name>
    <dbReference type="NCBI Taxonomy" id="46163"/>
    <lineage>
        <taxon>Bacteria</taxon>
        <taxon>Bacillati</taxon>
        <taxon>Actinomycetota</taxon>
        <taxon>Actinomycetes</taxon>
        <taxon>Streptosporangiales</taxon>
        <taxon>Thermomonosporaceae</taxon>
        <taxon>Actinomadura</taxon>
    </lineage>
</organism>
<keyword evidence="1" id="KW-0472">Membrane</keyword>
<protein>
    <submittedName>
        <fullName evidence="2">Uncharacterized protein</fullName>
    </submittedName>
</protein>
<keyword evidence="3" id="KW-1185">Reference proteome</keyword>
<gene>
    <name evidence="2" type="ORF">BJY14_006278</name>
</gene>
<dbReference type="EMBL" id="JACCBA010000001">
    <property type="protein sequence ID" value="NYD50295.1"/>
    <property type="molecule type" value="Genomic_DNA"/>
</dbReference>
<comment type="caution">
    <text evidence="2">The sequence shown here is derived from an EMBL/GenBank/DDBJ whole genome shotgun (WGS) entry which is preliminary data.</text>
</comment>
<reference evidence="2 3" key="1">
    <citation type="submission" date="2020-07" db="EMBL/GenBank/DDBJ databases">
        <title>Sequencing the genomes of 1000 actinobacteria strains.</title>
        <authorList>
            <person name="Klenk H.-P."/>
        </authorList>
    </citation>
    <scope>NUCLEOTIDE SEQUENCE [LARGE SCALE GENOMIC DNA]</scope>
    <source>
        <strain evidence="2 3">DSM 40398</strain>
    </source>
</reference>
<dbReference type="InterPro" id="IPR049920">
    <property type="entry name" value="IK1_05631-like"/>
</dbReference>
<dbReference type="Pfam" id="PF18159">
    <property type="entry name" value="S_4TM"/>
    <property type="match status" value="1"/>
</dbReference>
<keyword evidence="1" id="KW-0812">Transmembrane</keyword>